<dbReference type="STRING" id="1691903.A9B99_09345"/>
<accession>A0A1B7L2B1</accession>
<comment type="caution">
    <text evidence="2">The sequence shown here is derived from an EMBL/GenBank/DDBJ whole genome shotgun (WGS) entry which is preliminary data.</text>
</comment>
<organism evidence="2 3">
    <name type="scientific">Mangrovibacter phragmitis</name>
    <dbReference type="NCBI Taxonomy" id="1691903"/>
    <lineage>
        <taxon>Bacteria</taxon>
        <taxon>Pseudomonadati</taxon>
        <taxon>Pseudomonadota</taxon>
        <taxon>Gammaproteobacteria</taxon>
        <taxon>Enterobacterales</taxon>
        <taxon>Enterobacteriaceae</taxon>
        <taxon>Mangrovibacter</taxon>
    </lineage>
</organism>
<proteinExistence type="predicted"/>
<dbReference type="PANTHER" id="PTHR35850">
    <property type="entry name" value="CYTOPLASMIC PROTEIN-RELATED"/>
    <property type="match status" value="1"/>
</dbReference>
<dbReference type="AlphaFoldDB" id="A0A1B7L2B1"/>
<evidence type="ECO:0000313" key="2">
    <source>
        <dbReference type="EMBL" id="OAT76502.1"/>
    </source>
</evidence>
<dbReference type="NCBIfam" id="TIGR03358">
    <property type="entry name" value="VI_chp_5"/>
    <property type="match status" value="1"/>
</dbReference>
<gene>
    <name evidence="2" type="ORF">A9B99_09345</name>
</gene>
<dbReference type="OrthoDB" id="9789942at2"/>
<evidence type="ECO:0000256" key="1">
    <source>
        <dbReference type="SAM" id="MobiDB-lite"/>
    </source>
</evidence>
<dbReference type="PIRSF" id="PIRSF028301">
    <property type="entry name" value="UCP028301"/>
    <property type="match status" value="1"/>
</dbReference>
<dbReference type="RefSeq" id="WP_064598530.1">
    <property type="nucleotide sequence ID" value="NZ_CP134782.1"/>
</dbReference>
<reference evidence="3" key="1">
    <citation type="submission" date="2016-05" db="EMBL/GenBank/DDBJ databases">
        <authorList>
            <person name="Behera P."/>
            <person name="Vaishampayan P."/>
            <person name="Singh N."/>
            <person name="Raina V."/>
            <person name="Suar M."/>
            <person name="Pattnaik A."/>
            <person name="Rastogi G."/>
        </authorList>
    </citation>
    <scope>NUCLEOTIDE SEQUENCE [LARGE SCALE GENOMIC DNA]</scope>
    <source>
        <strain evidence="3">MP23</strain>
    </source>
</reference>
<evidence type="ECO:0000313" key="3">
    <source>
        <dbReference type="Proteomes" id="UP000078225"/>
    </source>
</evidence>
<sequence>MSHTQHKLDKTRPPRVQITYDVEVGDAQAAKELPLVVGVMGDFTQSDEELRERKFLNVDKDNFNEIMSSMKPSAEFLVDSALPEQDGKIAVSLTFENMDDFTPDNIVRQVEPLRKLMALREQLSDLRNRAASNERLKEQLAEMAQQQSVAKGPVEDSQGEGE</sequence>
<dbReference type="InterPro" id="IPR008312">
    <property type="entry name" value="T6SS_TssB1"/>
</dbReference>
<keyword evidence="3" id="KW-1185">Reference proteome</keyword>
<name>A0A1B7L2B1_9ENTR</name>
<protein>
    <submittedName>
        <fullName evidence="2">Type VI secretion system-associated protein</fullName>
    </submittedName>
</protein>
<feature type="region of interest" description="Disordered" evidence="1">
    <location>
        <begin position="139"/>
        <end position="162"/>
    </location>
</feature>
<dbReference type="PANTHER" id="PTHR35850:SF1">
    <property type="entry name" value="TYPE VI SECRETION SYSTEM SHEATH PROTEIN TSSB1"/>
    <property type="match status" value="1"/>
</dbReference>
<dbReference type="Proteomes" id="UP000078225">
    <property type="component" value="Unassembled WGS sequence"/>
</dbReference>
<dbReference type="Pfam" id="PF05591">
    <property type="entry name" value="T6SS_VipA"/>
    <property type="match status" value="1"/>
</dbReference>
<dbReference type="EMBL" id="LYRP01000022">
    <property type="protein sequence ID" value="OAT76502.1"/>
    <property type="molecule type" value="Genomic_DNA"/>
</dbReference>